<dbReference type="AlphaFoldDB" id="A0A9N7Y830"/>
<dbReference type="Proteomes" id="UP001153269">
    <property type="component" value="Unassembled WGS sequence"/>
</dbReference>
<proteinExistence type="predicted"/>
<organism evidence="1 2">
    <name type="scientific">Pleuronectes platessa</name>
    <name type="common">European plaice</name>
    <dbReference type="NCBI Taxonomy" id="8262"/>
    <lineage>
        <taxon>Eukaryota</taxon>
        <taxon>Metazoa</taxon>
        <taxon>Chordata</taxon>
        <taxon>Craniata</taxon>
        <taxon>Vertebrata</taxon>
        <taxon>Euteleostomi</taxon>
        <taxon>Actinopterygii</taxon>
        <taxon>Neopterygii</taxon>
        <taxon>Teleostei</taxon>
        <taxon>Neoteleostei</taxon>
        <taxon>Acanthomorphata</taxon>
        <taxon>Carangaria</taxon>
        <taxon>Pleuronectiformes</taxon>
        <taxon>Pleuronectoidei</taxon>
        <taxon>Pleuronectidae</taxon>
        <taxon>Pleuronectes</taxon>
    </lineage>
</organism>
<keyword evidence="2" id="KW-1185">Reference proteome</keyword>
<protein>
    <submittedName>
        <fullName evidence="1">Uncharacterized protein</fullName>
    </submittedName>
</protein>
<dbReference type="EMBL" id="CADEAL010000548">
    <property type="protein sequence ID" value="CAB1421845.1"/>
    <property type="molecule type" value="Genomic_DNA"/>
</dbReference>
<name>A0A9N7Y830_PLEPL</name>
<comment type="caution">
    <text evidence="1">The sequence shown here is derived from an EMBL/GenBank/DDBJ whole genome shotgun (WGS) entry which is preliminary data.</text>
</comment>
<sequence>MCWVQLTLRSTRRRKGSSFTLYGIQPAGAEVETEEQQQQQVAKRPVNRGGVFLLFFYLSCDHTLPAMTKWP</sequence>
<gene>
    <name evidence="1" type="ORF">PLEPLA_LOCUS9733</name>
</gene>
<reference evidence="1" key="1">
    <citation type="submission" date="2020-03" db="EMBL/GenBank/DDBJ databases">
        <authorList>
            <person name="Weist P."/>
        </authorList>
    </citation>
    <scope>NUCLEOTIDE SEQUENCE</scope>
</reference>
<evidence type="ECO:0000313" key="1">
    <source>
        <dbReference type="EMBL" id="CAB1421845.1"/>
    </source>
</evidence>
<evidence type="ECO:0000313" key="2">
    <source>
        <dbReference type="Proteomes" id="UP001153269"/>
    </source>
</evidence>
<accession>A0A9N7Y830</accession>